<dbReference type="EC" id="3.4.-.-" evidence="3"/>
<feature type="transmembrane region" description="Helical" evidence="1">
    <location>
        <begin position="125"/>
        <end position="154"/>
    </location>
</feature>
<evidence type="ECO:0000256" key="1">
    <source>
        <dbReference type="SAM" id="Phobius"/>
    </source>
</evidence>
<keyword evidence="3" id="KW-0378">Hydrolase</keyword>
<dbReference type="Proteomes" id="UP001302316">
    <property type="component" value="Unassembled WGS sequence"/>
</dbReference>
<feature type="transmembrane region" description="Helical" evidence="1">
    <location>
        <begin position="12"/>
        <end position="34"/>
    </location>
</feature>
<feature type="domain" description="CAAX prenyl protease 2/Lysostaphin resistance protein A-like" evidence="2">
    <location>
        <begin position="94"/>
        <end position="179"/>
    </location>
</feature>
<gene>
    <name evidence="3" type="ORF">VCB98_05980</name>
</gene>
<dbReference type="InterPro" id="IPR003675">
    <property type="entry name" value="Rce1/LyrA-like_dom"/>
</dbReference>
<keyword evidence="1" id="KW-0812">Transmembrane</keyword>
<dbReference type="GO" id="GO:0080120">
    <property type="term" value="P:CAAX-box protein maturation"/>
    <property type="evidence" value="ECO:0007669"/>
    <property type="project" value="UniProtKB-ARBA"/>
</dbReference>
<evidence type="ECO:0000313" key="3">
    <source>
        <dbReference type="EMBL" id="MEA5445362.1"/>
    </source>
</evidence>
<dbReference type="RefSeq" id="WP_346050992.1">
    <property type="nucleotide sequence ID" value="NZ_JAYGII010000009.1"/>
</dbReference>
<dbReference type="Pfam" id="PF02517">
    <property type="entry name" value="Rce1-like"/>
    <property type="match status" value="1"/>
</dbReference>
<evidence type="ECO:0000259" key="2">
    <source>
        <dbReference type="Pfam" id="PF02517"/>
    </source>
</evidence>
<dbReference type="EMBL" id="JAYGII010000009">
    <property type="protein sequence ID" value="MEA5445362.1"/>
    <property type="molecule type" value="Genomic_DNA"/>
</dbReference>
<reference evidence="3 4" key="1">
    <citation type="submission" date="2023-12" db="EMBL/GenBank/DDBJ databases">
        <title>Whole-genome sequencing of halo(alkali)philic microorganisms from hypersaline lakes.</title>
        <authorList>
            <person name="Sorokin D.Y."/>
            <person name="Merkel A.Y."/>
            <person name="Messina E."/>
            <person name="Yakimov M."/>
        </authorList>
    </citation>
    <scope>NUCLEOTIDE SEQUENCE [LARGE SCALE GENOMIC DNA]</scope>
    <source>
        <strain evidence="3 4">AB-CW1</strain>
    </source>
</reference>
<dbReference type="InterPro" id="IPR052710">
    <property type="entry name" value="CAAX_protease"/>
</dbReference>
<proteinExistence type="predicted"/>
<dbReference type="AlphaFoldDB" id="A0AAP6MM22"/>
<comment type="caution">
    <text evidence="3">The sequence shown here is derived from an EMBL/GenBank/DDBJ whole genome shotgun (WGS) entry which is preliminary data.</text>
</comment>
<evidence type="ECO:0000313" key="4">
    <source>
        <dbReference type="Proteomes" id="UP001302316"/>
    </source>
</evidence>
<protein>
    <submittedName>
        <fullName evidence="3">CPBP family intramembrane glutamic endopeptidase</fullName>
        <ecNumber evidence="3">3.4.-.-</ecNumber>
    </submittedName>
</protein>
<sequence>MDHSRVKDDPLIAGLLFQGGLVILALILAWLLSINLAEHLDFSTQALLLAIPATLVIFLAFGLLIPFRFQWARELEEQVLKLLHGLFRGHSHGWALPLALLAGVGEELLFRGVAQTWLQEHTAPWLAILIPAVVFGLLHFLSTAYFILATLMGIYMGLLYYWSGNLLLPILVHFLYDWVAISYYLRKPPPTDESPDEQEAGGE</sequence>
<name>A0AAP6MM22_9GAMM</name>
<feature type="transmembrane region" description="Helical" evidence="1">
    <location>
        <begin position="46"/>
        <end position="65"/>
    </location>
</feature>
<dbReference type="GO" id="GO:0004175">
    <property type="term" value="F:endopeptidase activity"/>
    <property type="evidence" value="ECO:0007669"/>
    <property type="project" value="UniProtKB-ARBA"/>
</dbReference>
<accession>A0AAP6MM22</accession>
<keyword evidence="4" id="KW-1185">Reference proteome</keyword>
<keyword evidence="1" id="KW-0472">Membrane</keyword>
<dbReference type="PANTHER" id="PTHR36435:SF1">
    <property type="entry name" value="CAAX AMINO TERMINAL PROTEASE FAMILY PROTEIN"/>
    <property type="match status" value="1"/>
</dbReference>
<dbReference type="PANTHER" id="PTHR36435">
    <property type="entry name" value="SLR1288 PROTEIN"/>
    <property type="match status" value="1"/>
</dbReference>
<keyword evidence="1" id="KW-1133">Transmembrane helix</keyword>
<organism evidence="3 4">
    <name type="scientific">Natronospira elongata</name>
    <dbReference type="NCBI Taxonomy" id="3110268"/>
    <lineage>
        <taxon>Bacteria</taxon>
        <taxon>Pseudomonadati</taxon>
        <taxon>Pseudomonadota</taxon>
        <taxon>Gammaproteobacteria</taxon>
        <taxon>Natronospirales</taxon>
        <taxon>Natronospiraceae</taxon>
        <taxon>Natronospira</taxon>
    </lineage>
</organism>